<evidence type="ECO:0000313" key="7">
    <source>
        <dbReference type="Proteomes" id="UP000326041"/>
    </source>
</evidence>
<dbReference type="EMBL" id="CP023697">
    <property type="protein sequence ID" value="QEV06776.1"/>
    <property type="molecule type" value="Genomic_DNA"/>
</dbReference>
<keyword evidence="3" id="KW-0949">S-adenosyl-L-methionine</keyword>
<evidence type="ECO:0000313" key="6">
    <source>
        <dbReference type="EMBL" id="QEV06776.1"/>
    </source>
</evidence>
<proteinExistence type="predicted"/>
<evidence type="ECO:0000256" key="1">
    <source>
        <dbReference type="ARBA" id="ARBA00022603"/>
    </source>
</evidence>
<name>A0ABX6AVI0_9ACTN</name>
<dbReference type="InterPro" id="IPR029063">
    <property type="entry name" value="SAM-dependent_MTases_sf"/>
</dbReference>
<feature type="region of interest" description="Disordered" evidence="4">
    <location>
        <begin position="1"/>
        <end position="51"/>
    </location>
</feature>
<dbReference type="PANTHER" id="PTHR43464:SF19">
    <property type="entry name" value="UBIQUINONE BIOSYNTHESIS O-METHYLTRANSFERASE, MITOCHONDRIAL"/>
    <property type="match status" value="1"/>
</dbReference>
<dbReference type="Pfam" id="PF08241">
    <property type="entry name" value="Methyltransf_11"/>
    <property type="match status" value="1"/>
</dbReference>
<feature type="compositionally biased region" description="Basic residues" evidence="4">
    <location>
        <begin position="21"/>
        <end position="35"/>
    </location>
</feature>
<dbReference type="PANTHER" id="PTHR43464">
    <property type="entry name" value="METHYLTRANSFERASE"/>
    <property type="match status" value="1"/>
</dbReference>
<protein>
    <submittedName>
        <fullName evidence="6">Class I SAM-dependent methyltransferase</fullName>
    </submittedName>
</protein>
<evidence type="ECO:0000256" key="3">
    <source>
        <dbReference type="ARBA" id="ARBA00022691"/>
    </source>
</evidence>
<evidence type="ECO:0000256" key="2">
    <source>
        <dbReference type="ARBA" id="ARBA00022679"/>
    </source>
</evidence>
<dbReference type="GO" id="GO:0008168">
    <property type="term" value="F:methyltransferase activity"/>
    <property type="evidence" value="ECO:0007669"/>
    <property type="project" value="UniProtKB-KW"/>
</dbReference>
<reference evidence="6 7" key="1">
    <citation type="submission" date="2017-09" db="EMBL/GenBank/DDBJ databases">
        <authorList>
            <person name="Lee N."/>
            <person name="Cho B.-K."/>
        </authorList>
    </citation>
    <scope>NUCLEOTIDE SEQUENCE [LARGE SCALE GENOMIC DNA]</scope>
    <source>
        <strain evidence="6 7">ATCC 13879</strain>
    </source>
</reference>
<dbReference type="Proteomes" id="UP000326041">
    <property type="component" value="Chromosome"/>
</dbReference>
<dbReference type="CDD" id="cd02440">
    <property type="entry name" value="AdoMet_MTases"/>
    <property type="match status" value="1"/>
</dbReference>
<organism evidence="6 7">
    <name type="scientific">Streptomyces prasinus</name>
    <dbReference type="NCBI Taxonomy" id="67345"/>
    <lineage>
        <taxon>Bacteria</taxon>
        <taxon>Bacillati</taxon>
        <taxon>Actinomycetota</taxon>
        <taxon>Actinomycetes</taxon>
        <taxon>Kitasatosporales</taxon>
        <taxon>Streptomycetaceae</taxon>
        <taxon>Streptomyces</taxon>
    </lineage>
</organism>
<evidence type="ECO:0000256" key="4">
    <source>
        <dbReference type="SAM" id="MobiDB-lite"/>
    </source>
</evidence>
<feature type="compositionally biased region" description="Basic and acidic residues" evidence="4">
    <location>
        <begin position="1"/>
        <end position="10"/>
    </location>
</feature>
<accession>A0ABX6AVI0</accession>
<dbReference type="Gene3D" id="3.40.50.150">
    <property type="entry name" value="Vaccinia Virus protein VP39"/>
    <property type="match status" value="1"/>
</dbReference>
<keyword evidence="2" id="KW-0808">Transferase</keyword>
<sequence length="326" mass="36351">MQHDGPDTRRGPGFSSVRRPVPGRRARRTAARARGRATESDGNASPNRPFRPCRHTRWVVDITVATESYGDVLFSSARDNEQTRLDGLTRALDPVSFQTLHDLGVGPGWRCLDVGAGTGTVSSWLSRAVHGPVTAVDRDITFLARKRSHLDVVHADINHTDFLPGEFDLVHARLLMMHLRQREELLPRMLSWVRPGGLLVLTDGVALHPEQYHHPAYREVMTGHFRMMANVIGSDLHFASRYPQILTDMGLAKVGLLAHHPIIGMNPGFATFVAHTLEQSEGHLLADGIAQNTLDEAVAHVRRPETREMFIAMLTAWGHKPHMTDR</sequence>
<dbReference type="SUPFAM" id="SSF53335">
    <property type="entry name" value="S-adenosyl-L-methionine-dependent methyltransferases"/>
    <property type="match status" value="1"/>
</dbReference>
<evidence type="ECO:0000259" key="5">
    <source>
        <dbReference type="Pfam" id="PF08241"/>
    </source>
</evidence>
<dbReference type="GO" id="GO:0032259">
    <property type="term" value="P:methylation"/>
    <property type="evidence" value="ECO:0007669"/>
    <property type="project" value="UniProtKB-KW"/>
</dbReference>
<feature type="domain" description="Methyltransferase type 11" evidence="5">
    <location>
        <begin position="112"/>
        <end position="201"/>
    </location>
</feature>
<keyword evidence="7" id="KW-1185">Reference proteome</keyword>
<gene>
    <name evidence="6" type="ORF">CP972_14895</name>
</gene>
<keyword evidence="1 6" id="KW-0489">Methyltransferase</keyword>
<dbReference type="InterPro" id="IPR013216">
    <property type="entry name" value="Methyltransf_11"/>
</dbReference>